<accession>A0ACB9TKL3</accession>
<protein>
    <submittedName>
        <fullName evidence="1">Tryptase-related</fullName>
    </submittedName>
</protein>
<keyword evidence="2" id="KW-1185">Reference proteome</keyword>
<proteinExistence type="predicted"/>
<evidence type="ECO:0000313" key="1">
    <source>
        <dbReference type="EMBL" id="KAI4467356.1"/>
    </source>
</evidence>
<evidence type="ECO:0000313" key="2">
    <source>
        <dbReference type="Proteomes" id="UP001056778"/>
    </source>
</evidence>
<gene>
    <name evidence="1" type="ORF">MML48_2g00009410</name>
</gene>
<sequence>MKIFSLCVIFVASAVKFIHAQNNQGICVPTGTCPPAPTSTPITTTPIGIDPRIVTPGSRCPAGQELCTTIPCGTRYVNASTANGIAPQGANPWIAYITNQTGYTGIGVLLDSTHVLTVAHKVNLNVGTPSNVRLSFGVYNPSAMTNVQTITAVAITLHPSFNAQTLMNDIAVITLASPVTLGPTTGINVACLPSTGQSFVGQSCLVAGWGQTAFGANDAPTTPQKQVTVPIVDYNTCRASMAQPSLLGTFVDRYLDPAGEICAGGTAQLDACTQDGGSPLMCFDATTRRYIVAGLVTWGKKCALAGVYGVYVSVPSYRSWIDSVVINQSG</sequence>
<comment type="caution">
    <text evidence="1">The sequence shown here is derived from an EMBL/GenBank/DDBJ whole genome shotgun (WGS) entry which is preliminary data.</text>
</comment>
<dbReference type="Proteomes" id="UP001056778">
    <property type="component" value="Chromosome 2"/>
</dbReference>
<name>A0ACB9TKL3_HOLOL</name>
<reference evidence="1" key="1">
    <citation type="submission" date="2022-04" db="EMBL/GenBank/DDBJ databases">
        <title>Chromosome-scale genome assembly of Holotrichia oblita Faldermann.</title>
        <authorList>
            <person name="Rongchong L."/>
        </authorList>
    </citation>
    <scope>NUCLEOTIDE SEQUENCE</scope>
    <source>
        <strain evidence="1">81SQS9</strain>
    </source>
</reference>
<organism evidence="1 2">
    <name type="scientific">Holotrichia oblita</name>
    <name type="common">Chafer beetle</name>
    <dbReference type="NCBI Taxonomy" id="644536"/>
    <lineage>
        <taxon>Eukaryota</taxon>
        <taxon>Metazoa</taxon>
        <taxon>Ecdysozoa</taxon>
        <taxon>Arthropoda</taxon>
        <taxon>Hexapoda</taxon>
        <taxon>Insecta</taxon>
        <taxon>Pterygota</taxon>
        <taxon>Neoptera</taxon>
        <taxon>Endopterygota</taxon>
        <taxon>Coleoptera</taxon>
        <taxon>Polyphaga</taxon>
        <taxon>Scarabaeiformia</taxon>
        <taxon>Scarabaeidae</taxon>
        <taxon>Melolonthinae</taxon>
        <taxon>Holotrichia</taxon>
    </lineage>
</organism>
<dbReference type="EMBL" id="CM043016">
    <property type="protein sequence ID" value="KAI4467356.1"/>
    <property type="molecule type" value="Genomic_DNA"/>
</dbReference>